<organism evidence="1 2">
    <name type="scientific">Rhodocytophaga rosea</name>
    <dbReference type="NCBI Taxonomy" id="2704465"/>
    <lineage>
        <taxon>Bacteria</taxon>
        <taxon>Pseudomonadati</taxon>
        <taxon>Bacteroidota</taxon>
        <taxon>Cytophagia</taxon>
        <taxon>Cytophagales</taxon>
        <taxon>Rhodocytophagaceae</taxon>
        <taxon>Rhodocytophaga</taxon>
    </lineage>
</organism>
<dbReference type="RefSeq" id="WP_162442391.1">
    <property type="nucleotide sequence ID" value="NZ_CP048222.1"/>
</dbReference>
<dbReference type="EMBL" id="CP048222">
    <property type="protein sequence ID" value="QHT66330.1"/>
    <property type="molecule type" value="Genomic_DNA"/>
</dbReference>
<gene>
    <name evidence="1" type="ORF">GXP67_06490</name>
</gene>
<reference evidence="1 2" key="1">
    <citation type="submission" date="2020-01" db="EMBL/GenBank/DDBJ databases">
        <authorList>
            <person name="Kim M.K."/>
        </authorList>
    </citation>
    <scope>NUCLEOTIDE SEQUENCE [LARGE SCALE GENOMIC DNA]</scope>
    <source>
        <strain evidence="1 2">172606-1</strain>
    </source>
</reference>
<protein>
    <submittedName>
        <fullName evidence="1">Uncharacterized protein</fullName>
    </submittedName>
</protein>
<sequence length="63" mass="7434">MSKMNNVTSLKEVPALESYTIARGINGILWIWEKVEDNVWKVYAYETPQNYHFEDDKGNQVNR</sequence>
<proteinExistence type="predicted"/>
<evidence type="ECO:0000313" key="1">
    <source>
        <dbReference type="EMBL" id="QHT66330.1"/>
    </source>
</evidence>
<dbReference type="KEGG" id="rhoz:GXP67_06490"/>
<name>A0A6C0GF89_9BACT</name>
<dbReference type="Proteomes" id="UP000480178">
    <property type="component" value="Chromosome"/>
</dbReference>
<evidence type="ECO:0000313" key="2">
    <source>
        <dbReference type="Proteomes" id="UP000480178"/>
    </source>
</evidence>
<accession>A0A6C0GF89</accession>
<dbReference type="AlphaFoldDB" id="A0A6C0GF89"/>
<keyword evidence="2" id="KW-1185">Reference proteome</keyword>